<reference evidence="3 4" key="1">
    <citation type="submission" date="2016-03" db="EMBL/GenBank/DDBJ databases">
        <title>Shallow-sea hydrothermal system.</title>
        <authorList>
            <person name="Tang K."/>
        </authorList>
    </citation>
    <scope>NUCLEOTIDE SEQUENCE [LARGE SCALE GENOMIC DNA]</scope>
    <source>
        <strain evidence="3 4">JLT9</strain>
    </source>
</reference>
<dbReference type="GO" id="GO:0016887">
    <property type="term" value="F:ATP hydrolysis activity"/>
    <property type="evidence" value="ECO:0007669"/>
    <property type="project" value="InterPro"/>
</dbReference>
<feature type="compositionally biased region" description="Acidic residues" evidence="1">
    <location>
        <begin position="650"/>
        <end position="667"/>
    </location>
</feature>
<dbReference type="CDD" id="cd00009">
    <property type="entry name" value="AAA"/>
    <property type="match status" value="1"/>
</dbReference>
<dbReference type="InterPro" id="IPR003593">
    <property type="entry name" value="AAA+_ATPase"/>
</dbReference>
<feature type="region of interest" description="Disordered" evidence="1">
    <location>
        <begin position="1"/>
        <end position="44"/>
    </location>
</feature>
<name>A0A1B1NF96_9MICO</name>
<feature type="region of interest" description="Disordered" evidence="1">
    <location>
        <begin position="641"/>
        <end position="667"/>
    </location>
</feature>
<dbReference type="PANTHER" id="PTHR37291">
    <property type="entry name" value="5-METHYLCYTOSINE-SPECIFIC RESTRICTION ENZYME B"/>
    <property type="match status" value="1"/>
</dbReference>
<dbReference type="PANTHER" id="PTHR37291:SF1">
    <property type="entry name" value="TYPE IV METHYL-DIRECTED RESTRICTION ENZYME ECOKMCRB SUBUNIT"/>
    <property type="match status" value="1"/>
</dbReference>
<evidence type="ECO:0000313" key="3">
    <source>
        <dbReference type="EMBL" id="ANS80116.1"/>
    </source>
</evidence>
<evidence type="ECO:0000313" key="4">
    <source>
        <dbReference type="Proteomes" id="UP000092482"/>
    </source>
</evidence>
<dbReference type="REBASE" id="153061">
    <property type="entry name" value="SspJLT9McrBCP"/>
</dbReference>
<gene>
    <name evidence="3" type="ORF">SGUI_2720</name>
</gene>
<dbReference type="InterPro" id="IPR052934">
    <property type="entry name" value="Methyl-DNA_Rec/Restrict_Enz"/>
</dbReference>
<dbReference type="GO" id="GO:0004519">
    <property type="term" value="F:endonuclease activity"/>
    <property type="evidence" value="ECO:0007669"/>
    <property type="project" value="UniProtKB-KW"/>
</dbReference>
<dbReference type="GO" id="GO:0005524">
    <property type="term" value="F:ATP binding"/>
    <property type="evidence" value="ECO:0007669"/>
    <property type="project" value="InterPro"/>
</dbReference>
<dbReference type="InterPro" id="IPR027417">
    <property type="entry name" value="P-loop_NTPase"/>
</dbReference>
<dbReference type="Gene3D" id="3.40.50.300">
    <property type="entry name" value="P-loop containing nucleotide triphosphate hydrolases"/>
    <property type="match status" value="1"/>
</dbReference>
<feature type="compositionally biased region" description="Basic residues" evidence="1">
    <location>
        <begin position="14"/>
        <end position="29"/>
    </location>
</feature>
<dbReference type="InterPro" id="IPR011704">
    <property type="entry name" value="ATPase_dyneun-rel_AAA"/>
</dbReference>
<dbReference type="SUPFAM" id="SSF52540">
    <property type="entry name" value="P-loop containing nucleoside triphosphate hydrolases"/>
    <property type="match status" value="1"/>
</dbReference>
<evidence type="ECO:0000259" key="2">
    <source>
        <dbReference type="SMART" id="SM00382"/>
    </source>
</evidence>
<protein>
    <submittedName>
        <fullName evidence="3">Endonuclease</fullName>
    </submittedName>
</protein>
<evidence type="ECO:0000256" key="1">
    <source>
        <dbReference type="SAM" id="MobiDB-lite"/>
    </source>
</evidence>
<accession>A0A1B1NF96</accession>
<keyword evidence="3" id="KW-0540">Nuclease</keyword>
<organism evidence="3 4">
    <name type="scientific">Serinicoccus hydrothermalis</name>
    <dbReference type="NCBI Taxonomy" id="1758689"/>
    <lineage>
        <taxon>Bacteria</taxon>
        <taxon>Bacillati</taxon>
        <taxon>Actinomycetota</taxon>
        <taxon>Actinomycetes</taxon>
        <taxon>Micrococcales</taxon>
        <taxon>Ornithinimicrobiaceae</taxon>
        <taxon>Serinicoccus</taxon>
    </lineage>
</organism>
<dbReference type="EMBL" id="CP014989">
    <property type="protein sequence ID" value="ANS80116.1"/>
    <property type="molecule type" value="Genomic_DNA"/>
</dbReference>
<dbReference type="KEGG" id="serj:SGUI_2720"/>
<keyword evidence="4" id="KW-1185">Reference proteome</keyword>
<feature type="domain" description="AAA+ ATPase" evidence="2">
    <location>
        <begin position="386"/>
        <end position="552"/>
    </location>
</feature>
<keyword evidence="3" id="KW-0378">Hydrolase</keyword>
<dbReference type="AlphaFoldDB" id="A0A1B1NF96"/>
<dbReference type="PATRIC" id="fig|1758689.4.peg.2841"/>
<dbReference type="Pfam" id="PF07728">
    <property type="entry name" value="AAA_5"/>
    <property type="match status" value="1"/>
</dbReference>
<dbReference type="Proteomes" id="UP000092482">
    <property type="component" value="Chromosome"/>
</dbReference>
<dbReference type="SMART" id="SM00382">
    <property type="entry name" value="AAA"/>
    <property type="match status" value="1"/>
</dbReference>
<proteinExistence type="predicted"/>
<dbReference type="STRING" id="1758689.SGUI_2720"/>
<sequence length="667" mass="73744">MSPAASATPYSGCKRCRTISRAGSRRAGSRRPGPGRPCHMPRRLGSMSFMADKARRRGEIQRSIFEALLEESEGMPVGEVLARAEEILPANPSEDQDYEGKPGVRRYPKVQRFATIATVKAGWLTKDNGTWRLTAAGREAFERLPDPTAFEKEARLRYQEWRAQQPSAQFDSADDAEDAEAAQLEKSDEKRRAWLVRGANVDGVNVLRQWFDDGFCSVGWTELGDIPAGVKRADIAEAVQRGYPDASVGTRRVMVGNLHRFLNEISVDDLVVTVDGADVVVGEILGDAIYTGEPLVTRRRPVSWINADSPFVRSRLSSDAADGLRGQLTVSELTSHLDEFATLGGFEDAVDLPALDVALDAPTQALADSLLLPLDWLHDTVDLLNEKRQVVLYGPPGTGKTYLAMELCKSLVESAGGEYEVVQFHPSYSYEDFFEGLRPRLDKDSGGSIAFDLIPGPLRRMAQRAADDPRSPFVLIIDEINRANLAKVFGELYFLLEYRGTSVALQYSEEPFSLPRNLFIIGTMNTADRSIALVDAAMRRRFYFQRLFPTEQPIKGILGAWLDRKGLPNEPAVLLEALNNAIGDPDFAIGPSYLMTTRVGHEAGLERIWRTAILPLLEEHFFGEGRDINAEFGLAGLRRRTAAHPAEVPSESEEADIPPDAQLDPEA</sequence>
<keyword evidence="3" id="KW-0255">Endonuclease</keyword>